<feature type="domain" description="Pectinesterase catalytic" evidence="3">
    <location>
        <begin position="41"/>
        <end position="157"/>
    </location>
</feature>
<dbReference type="InterPro" id="IPR000070">
    <property type="entry name" value="Pectinesterase_cat"/>
</dbReference>
<dbReference type="InterPro" id="IPR011050">
    <property type="entry name" value="Pectin_lyase_fold/virulence"/>
</dbReference>
<evidence type="ECO:0000256" key="1">
    <source>
        <dbReference type="ARBA" id="ARBA00022801"/>
    </source>
</evidence>
<dbReference type="Pfam" id="PF01095">
    <property type="entry name" value="Pectinesterase"/>
    <property type="match status" value="1"/>
</dbReference>
<dbReference type="GO" id="GO:0030599">
    <property type="term" value="F:pectinesterase activity"/>
    <property type="evidence" value="ECO:0007669"/>
    <property type="project" value="InterPro"/>
</dbReference>
<dbReference type="InterPro" id="IPR012334">
    <property type="entry name" value="Pectin_lyas_fold"/>
</dbReference>
<gene>
    <name evidence="4" type="ORF">F0P93_12590</name>
</gene>
<protein>
    <submittedName>
        <fullName evidence="4">T9SS type A sorting domain-containing protein</fullName>
    </submittedName>
</protein>
<keyword evidence="1" id="KW-0378">Hydrolase</keyword>
<keyword evidence="2" id="KW-0063">Aspartyl esterase</keyword>
<reference evidence="4 5" key="1">
    <citation type="submission" date="2019-09" db="EMBL/GenBank/DDBJ databases">
        <title>Genome Sequence of Larkinella sp MA1.</title>
        <authorList>
            <person name="Srinivasan S."/>
        </authorList>
    </citation>
    <scope>NUCLEOTIDE SEQUENCE [LARGE SCALE GENOMIC DNA]</scope>
    <source>
        <strain evidence="4 5">MA1</strain>
    </source>
</reference>
<dbReference type="SUPFAM" id="SSF49313">
    <property type="entry name" value="Cadherin-like"/>
    <property type="match status" value="1"/>
</dbReference>
<dbReference type="GO" id="GO:0005509">
    <property type="term" value="F:calcium ion binding"/>
    <property type="evidence" value="ECO:0007669"/>
    <property type="project" value="InterPro"/>
</dbReference>
<evidence type="ECO:0000256" key="2">
    <source>
        <dbReference type="ARBA" id="ARBA00023085"/>
    </source>
</evidence>
<dbReference type="NCBIfam" id="TIGR04183">
    <property type="entry name" value="Por_Secre_tail"/>
    <property type="match status" value="1"/>
</dbReference>
<dbReference type="InterPro" id="IPR026444">
    <property type="entry name" value="Secre_tail"/>
</dbReference>
<dbReference type="GO" id="GO:0016020">
    <property type="term" value="C:membrane"/>
    <property type="evidence" value="ECO:0007669"/>
    <property type="project" value="InterPro"/>
</dbReference>
<sequence>MKTFTLLKSLNRTLGLSRWLKALGGALVLLLGLTPGLFAQITIDGSGSYATIQAAIDAAPAASVIAVPAGTYNENITITKSLTITGAGRTSTTIVGQTGGAEATVMINGAITGVALSGFTIQGFDNGSAGIENAALFLRGTLNTVTITDNEFVAMGDLAFATTYGDANQTTNITVSGNIFSGKTFTGDNPSLGNQFEVANVARALVFFNGKPSGANISNLTFTNNQLTGIAGTSQGGNLLVNVEASTATIKGNTFSGSTGGPTSRSALRLRGTGMSVTCNTFLATACTNCTYIERDRALDPLTGGTPSTYAGLASQNTFPAGASYLSPVSGPTAIFTSAAQAQSVASGGQTVIAALFTATPSSQTINAGTTASLTAIGCDGGTVAWNPGAGSGSPFTTPILTATTTYTATCTPAGGGCSFTATATVVVPTVTGNFEGFMQTVNCDILTGWVWDKNKPNTPLQVGIYEGDELVVIVDANKFRQDLLSANKGNGIHAYSIPTPESLKDGATHVLKAVVLNSSFQLKNSPKPLTCGVVNPAPVAPSVAPLSATVNEAYTSGALPAFTDSEPLTYGLTGLPANLNFDGTTRVVSGTPTVAGTFLLNYTADDGTTTSSTSVTLVVTGGPTPTPVTGNFEGFLQTVNCDILTGWVYDKNQPNAPITVELFEGSNSVGIVEASNFRQDLKSAGKGNGFHAFSIPTPAGLKTGTTRVIGGRVLNSSYQLKNSPKTLNCPSPSGRVASPSAEGNGLKVTVLGNPVSNQIEVEIQGAEHQALRLQINDAQGRLVTEQAIPVAGAIERQTLRVGQQPAGLLFLRVSTAGQVRTIKLLKP</sequence>
<evidence type="ECO:0000313" key="5">
    <source>
        <dbReference type="Proteomes" id="UP000326344"/>
    </source>
</evidence>
<accession>A0A5N1JG61</accession>
<dbReference type="GO" id="GO:0042545">
    <property type="term" value="P:cell wall modification"/>
    <property type="evidence" value="ECO:0007669"/>
    <property type="project" value="InterPro"/>
</dbReference>
<dbReference type="Proteomes" id="UP000326344">
    <property type="component" value="Unassembled WGS sequence"/>
</dbReference>
<dbReference type="AlphaFoldDB" id="A0A5N1JG61"/>
<evidence type="ECO:0000259" key="3">
    <source>
        <dbReference type="Pfam" id="PF01095"/>
    </source>
</evidence>
<dbReference type="Gene3D" id="2.60.40.10">
    <property type="entry name" value="Immunoglobulins"/>
    <property type="match status" value="1"/>
</dbReference>
<dbReference type="Gene3D" id="2.160.20.10">
    <property type="entry name" value="Single-stranded right-handed beta-helix, Pectin lyase-like"/>
    <property type="match status" value="1"/>
</dbReference>
<evidence type="ECO:0000313" key="4">
    <source>
        <dbReference type="EMBL" id="KAA9353477.1"/>
    </source>
</evidence>
<dbReference type="EMBL" id="VTWS01000003">
    <property type="protein sequence ID" value="KAA9353477.1"/>
    <property type="molecule type" value="Genomic_DNA"/>
</dbReference>
<dbReference type="InterPro" id="IPR015919">
    <property type="entry name" value="Cadherin-like_sf"/>
</dbReference>
<name>A0A5N1JG61_9BACT</name>
<dbReference type="InterPro" id="IPR013783">
    <property type="entry name" value="Ig-like_fold"/>
</dbReference>
<proteinExistence type="predicted"/>
<keyword evidence="5" id="KW-1185">Reference proteome</keyword>
<dbReference type="SUPFAM" id="SSF51126">
    <property type="entry name" value="Pectin lyase-like"/>
    <property type="match status" value="1"/>
</dbReference>
<organism evidence="4 5">
    <name type="scientific">Larkinella humicola</name>
    <dbReference type="NCBI Taxonomy" id="2607654"/>
    <lineage>
        <taxon>Bacteria</taxon>
        <taxon>Pseudomonadati</taxon>
        <taxon>Bacteroidota</taxon>
        <taxon>Cytophagia</taxon>
        <taxon>Cytophagales</taxon>
        <taxon>Spirosomataceae</taxon>
        <taxon>Larkinella</taxon>
    </lineage>
</organism>
<comment type="caution">
    <text evidence="4">The sequence shown here is derived from an EMBL/GenBank/DDBJ whole genome shotgun (WGS) entry which is preliminary data.</text>
</comment>